<name>A0A8K0RAZ2_9PLEO</name>
<accession>A0A8K0RAZ2</accession>
<dbReference type="EMBL" id="JAGMVJ010000007">
    <property type="protein sequence ID" value="KAH7088856.1"/>
    <property type="molecule type" value="Genomic_DNA"/>
</dbReference>
<organism evidence="4 5">
    <name type="scientific">Paraphoma chrysanthemicola</name>
    <dbReference type="NCBI Taxonomy" id="798071"/>
    <lineage>
        <taxon>Eukaryota</taxon>
        <taxon>Fungi</taxon>
        <taxon>Dikarya</taxon>
        <taxon>Ascomycota</taxon>
        <taxon>Pezizomycotina</taxon>
        <taxon>Dothideomycetes</taxon>
        <taxon>Pleosporomycetidae</taxon>
        <taxon>Pleosporales</taxon>
        <taxon>Pleosporineae</taxon>
        <taxon>Phaeosphaeriaceae</taxon>
        <taxon>Paraphoma</taxon>
    </lineage>
</organism>
<keyword evidence="3" id="KW-0560">Oxidoreductase</keyword>
<protein>
    <recommendedName>
        <fullName evidence="6">Nitronate monooxygenase domain-containing protein</fullName>
    </recommendedName>
</protein>
<dbReference type="Pfam" id="PF03060">
    <property type="entry name" value="NMO"/>
    <property type="match status" value="1"/>
</dbReference>
<evidence type="ECO:0000256" key="1">
    <source>
        <dbReference type="ARBA" id="ARBA00022630"/>
    </source>
</evidence>
<keyword evidence="2" id="KW-0288">FMN</keyword>
<evidence type="ECO:0000313" key="5">
    <source>
        <dbReference type="Proteomes" id="UP000813461"/>
    </source>
</evidence>
<dbReference type="PANTHER" id="PTHR32332:SF34">
    <property type="entry name" value="2-NITROPROPANE DIOXYGENASE FAMILY, PUTATIVE-RELATED"/>
    <property type="match status" value="1"/>
</dbReference>
<evidence type="ECO:0000256" key="3">
    <source>
        <dbReference type="ARBA" id="ARBA00023002"/>
    </source>
</evidence>
<proteinExistence type="predicted"/>
<dbReference type="SUPFAM" id="SSF51412">
    <property type="entry name" value="Inosine monophosphate dehydrogenase (IMPDH)"/>
    <property type="match status" value="1"/>
</dbReference>
<dbReference type="AlphaFoldDB" id="A0A8K0RAZ2"/>
<keyword evidence="5" id="KW-1185">Reference proteome</keyword>
<dbReference type="Proteomes" id="UP000813461">
    <property type="component" value="Unassembled WGS sequence"/>
</dbReference>
<reference evidence="4" key="1">
    <citation type="journal article" date="2021" name="Nat. Commun.">
        <title>Genetic determinants of endophytism in the Arabidopsis root mycobiome.</title>
        <authorList>
            <person name="Mesny F."/>
            <person name="Miyauchi S."/>
            <person name="Thiergart T."/>
            <person name="Pickel B."/>
            <person name="Atanasova L."/>
            <person name="Karlsson M."/>
            <person name="Huettel B."/>
            <person name="Barry K.W."/>
            <person name="Haridas S."/>
            <person name="Chen C."/>
            <person name="Bauer D."/>
            <person name="Andreopoulos W."/>
            <person name="Pangilinan J."/>
            <person name="LaButti K."/>
            <person name="Riley R."/>
            <person name="Lipzen A."/>
            <person name="Clum A."/>
            <person name="Drula E."/>
            <person name="Henrissat B."/>
            <person name="Kohler A."/>
            <person name="Grigoriev I.V."/>
            <person name="Martin F.M."/>
            <person name="Hacquard S."/>
        </authorList>
    </citation>
    <scope>NUCLEOTIDE SEQUENCE</scope>
    <source>
        <strain evidence="4">MPI-SDFR-AT-0120</strain>
    </source>
</reference>
<evidence type="ECO:0008006" key="6">
    <source>
        <dbReference type="Google" id="ProtNLM"/>
    </source>
</evidence>
<sequence>MTGPDLALAASKAGGLGFIGPGSQPEDTIKDLITARKLFDAARTTTFNSPMFDDTLPIGVGFQLWNGDIKTATRAVGDYRPCAAWLFAPREGQKELDEWTDALKQAHPEIHVWTQVGSFQEALDAANSTSRPDVLVVQGAEAGGHGTTEGAMGLMTLLPEIVDAVNHLDLPLFAAGGIADGRGIAAALALGASGVVLGTRFLASTEARISKGYQQAIIQATDGAKQTVRTTLYNQLRGTHGWPEQYSPRGIINKSWHDHHAGVPFEKLKRLHDDAMKAGDSGWGPEGRLATYAGAGIGLVRSVEPAGVLIKRLQNEARDIMKILPRL</sequence>
<comment type="caution">
    <text evidence="4">The sequence shown here is derived from an EMBL/GenBank/DDBJ whole genome shotgun (WGS) entry which is preliminary data.</text>
</comment>
<dbReference type="InterPro" id="IPR004136">
    <property type="entry name" value="NMO"/>
</dbReference>
<dbReference type="InterPro" id="IPR013785">
    <property type="entry name" value="Aldolase_TIM"/>
</dbReference>
<dbReference type="OrthoDB" id="2349068at2759"/>
<dbReference type="CDD" id="cd04730">
    <property type="entry name" value="NPD_like"/>
    <property type="match status" value="1"/>
</dbReference>
<dbReference type="Gene3D" id="3.20.20.70">
    <property type="entry name" value="Aldolase class I"/>
    <property type="match status" value="1"/>
</dbReference>
<dbReference type="PANTHER" id="PTHR32332">
    <property type="entry name" value="2-NITROPROPANE DIOXYGENASE"/>
    <property type="match status" value="1"/>
</dbReference>
<dbReference type="GO" id="GO:0018580">
    <property type="term" value="F:nitronate monooxygenase activity"/>
    <property type="evidence" value="ECO:0007669"/>
    <property type="project" value="InterPro"/>
</dbReference>
<keyword evidence="1" id="KW-0285">Flavoprotein</keyword>
<evidence type="ECO:0000313" key="4">
    <source>
        <dbReference type="EMBL" id="KAH7088856.1"/>
    </source>
</evidence>
<gene>
    <name evidence="4" type="ORF">FB567DRAFT_590979</name>
</gene>
<evidence type="ECO:0000256" key="2">
    <source>
        <dbReference type="ARBA" id="ARBA00022643"/>
    </source>
</evidence>